<reference evidence="2 3" key="1">
    <citation type="submission" date="2019-04" db="EMBL/GenBank/DDBJ databases">
        <title>Annotation for the trematode Fasciola gigantica.</title>
        <authorList>
            <person name="Choi Y.-J."/>
        </authorList>
    </citation>
    <scope>NUCLEOTIDE SEQUENCE [LARGE SCALE GENOMIC DNA]</scope>
    <source>
        <strain evidence="2">Uganda_cow_1</strain>
    </source>
</reference>
<keyword evidence="3" id="KW-1185">Reference proteome</keyword>
<gene>
    <name evidence="2" type="ORF">FGIG_05105</name>
</gene>
<sequence length="465" mass="52483">MFSPPGYGKHMVADYPPTIQIVSRKIPCFALQISVNTTDDSYSHAKLTQPAEALRDFWEFISNRVPSTSPETASDASVPCLICRTHSTVDGPNELVWFSHLLRNTRHYNVARASMPRDCRFVLLPSAPSPERHKETYPEKEKSAQCDRILQELQDIREEVFIQVRKENSEEHSLEVRREFSQAGITRSLPWMEAPLELEFLKELKVNNALAERLQHSVRLDDEPSKTTNRGLQEVPDVILRRLASVGLGRTRLSCLAGLTGWYGFAGLLGYRSHPNSNFGTGSSGKTPNNSEDHKTRAFVTDDLQVLQDLYSFFRRVCSHMDRHSRYYREGKRSQTTPGSRILPPGFAFPAFDNPSRIRAWVAGGNALFHPNAVHPARVLSVDESIELMQKAQRAYQEARMKRDLPTYPSLPPDSTKLYRYRDICQESASDAPSSEDESPSDTEVTDAESSPTASNASLHMDDVD</sequence>
<proteinExistence type="predicted"/>
<dbReference type="OrthoDB" id="6251709at2759"/>
<feature type="region of interest" description="Disordered" evidence="1">
    <location>
        <begin position="421"/>
        <end position="465"/>
    </location>
</feature>
<protein>
    <submittedName>
        <fullName evidence="2">Uncharacterized protein</fullName>
    </submittedName>
</protein>
<dbReference type="AlphaFoldDB" id="A0A504YSK8"/>
<organism evidence="2 3">
    <name type="scientific">Fasciola gigantica</name>
    <name type="common">Giant liver fluke</name>
    <dbReference type="NCBI Taxonomy" id="46835"/>
    <lineage>
        <taxon>Eukaryota</taxon>
        <taxon>Metazoa</taxon>
        <taxon>Spiralia</taxon>
        <taxon>Lophotrochozoa</taxon>
        <taxon>Platyhelminthes</taxon>
        <taxon>Trematoda</taxon>
        <taxon>Digenea</taxon>
        <taxon>Plagiorchiida</taxon>
        <taxon>Echinostomata</taxon>
        <taxon>Echinostomatoidea</taxon>
        <taxon>Fasciolidae</taxon>
        <taxon>Fasciola</taxon>
    </lineage>
</organism>
<evidence type="ECO:0000313" key="3">
    <source>
        <dbReference type="Proteomes" id="UP000316759"/>
    </source>
</evidence>
<dbReference type="EMBL" id="SUNJ01008799">
    <property type="protein sequence ID" value="TPP60947.1"/>
    <property type="molecule type" value="Genomic_DNA"/>
</dbReference>
<accession>A0A504YSK8</accession>
<evidence type="ECO:0000313" key="2">
    <source>
        <dbReference type="EMBL" id="TPP60947.1"/>
    </source>
</evidence>
<feature type="compositionally biased region" description="Polar residues" evidence="1">
    <location>
        <begin position="448"/>
        <end position="458"/>
    </location>
</feature>
<feature type="compositionally biased region" description="Acidic residues" evidence="1">
    <location>
        <begin position="434"/>
        <end position="447"/>
    </location>
</feature>
<comment type="caution">
    <text evidence="2">The sequence shown here is derived from an EMBL/GenBank/DDBJ whole genome shotgun (WGS) entry which is preliminary data.</text>
</comment>
<evidence type="ECO:0000256" key="1">
    <source>
        <dbReference type="SAM" id="MobiDB-lite"/>
    </source>
</evidence>
<dbReference type="Proteomes" id="UP000316759">
    <property type="component" value="Unassembled WGS sequence"/>
</dbReference>
<name>A0A504YSK8_FASGI</name>